<accession>A0A811TGE5</accession>
<keyword evidence="1" id="KW-0408">Iron</keyword>
<evidence type="ECO:0000259" key="2">
    <source>
        <dbReference type="SMART" id="SM00899"/>
    </source>
</evidence>
<dbReference type="InterPro" id="IPR038157">
    <property type="entry name" value="FeoA_core_dom"/>
</dbReference>
<dbReference type="SUPFAM" id="SSF50037">
    <property type="entry name" value="C-terminal domain of transcriptional repressors"/>
    <property type="match status" value="2"/>
</dbReference>
<feature type="domain" description="Ferrous iron transporter FeoA-like" evidence="2">
    <location>
        <begin position="82"/>
        <end position="153"/>
    </location>
</feature>
<evidence type="ECO:0000313" key="4">
    <source>
        <dbReference type="Proteomes" id="UP000634805"/>
    </source>
</evidence>
<evidence type="ECO:0000256" key="1">
    <source>
        <dbReference type="ARBA" id="ARBA00023004"/>
    </source>
</evidence>
<feature type="domain" description="Ferrous iron transporter FeoA-like" evidence="2">
    <location>
        <begin position="158"/>
        <end position="235"/>
    </location>
</feature>
<reference evidence="3" key="1">
    <citation type="submission" date="2020-10" db="EMBL/GenBank/DDBJ databases">
        <authorList>
            <person name="Hahn C.J."/>
            <person name="Laso-Perez R."/>
            <person name="Vulcano F."/>
            <person name="Vaziourakis K.-M."/>
            <person name="Stokke R."/>
            <person name="Steen I.H."/>
            <person name="Teske A."/>
            <person name="Boetius A."/>
            <person name="Liebeke M."/>
            <person name="Amann R."/>
            <person name="Knittel K."/>
        </authorList>
    </citation>
    <scope>NUCLEOTIDE SEQUENCE</scope>
    <source>
        <strain evidence="3">Gfbio:e3339647-f889-4370-9287-4fb5cb688e4c:AG392D22_GoMArc1</strain>
    </source>
</reference>
<dbReference type="InterPro" id="IPR008988">
    <property type="entry name" value="Transcriptional_repressor_C"/>
</dbReference>
<dbReference type="Proteomes" id="UP000634805">
    <property type="component" value="Unassembled WGS sequence"/>
</dbReference>
<dbReference type="PANTHER" id="PTHR43151">
    <property type="entry name" value="FEOA FAMILY PROTEIN"/>
    <property type="match status" value="1"/>
</dbReference>
<sequence length="235" mass="25449">MKLLSEVEPEETVTVKKTDGGVEAKSHLNELGIVEGNVLTVIATEPVHVHAGPISLKTAGKELVIARGWANKIMVEREGKVLPLLRLEAGEKGTVKNMGDSKSFEGYFTELGIGMGSEIEFVKHLPDTTLVFKVDDSEITMGEGQASKVLVEKEGQTIQLNYLREGENAKIGKIIGGVSLLEKFEQMGLAEGGKITLVRKKVQPPVPKMGTYVSAKIGDQLVTIGRGLSERVWVE</sequence>
<dbReference type="GO" id="GO:0046914">
    <property type="term" value="F:transition metal ion binding"/>
    <property type="evidence" value="ECO:0007669"/>
    <property type="project" value="InterPro"/>
</dbReference>
<dbReference type="InterPro" id="IPR053184">
    <property type="entry name" value="FeoA-like"/>
</dbReference>
<dbReference type="Pfam" id="PF04023">
    <property type="entry name" value="FeoA"/>
    <property type="match status" value="3"/>
</dbReference>
<dbReference type="InterPro" id="IPR007167">
    <property type="entry name" value="Fe-transptr_FeoA-like"/>
</dbReference>
<dbReference type="EMBL" id="CAJHIS010000033">
    <property type="protein sequence ID" value="CAD6494813.1"/>
    <property type="molecule type" value="Genomic_DNA"/>
</dbReference>
<dbReference type="SMART" id="SM00899">
    <property type="entry name" value="FeoA"/>
    <property type="match status" value="3"/>
</dbReference>
<proteinExistence type="predicted"/>
<organism evidence="3 4">
    <name type="scientific">Candidatus Argoarchaeum ethanivorans</name>
    <dbReference type="NCBI Taxonomy" id="2608793"/>
    <lineage>
        <taxon>Archaea</taxon>
        <taxon>Methanobacteriati</taxon>
        <taxon>Methanobacteriota</taxon>
        <taxon>Stenosarchaea group</taxon>
        <taxon>Methanomicrobia</taxon>
        <taxon>Methanosarcinales</taxon>
        <taxon>Methanosarcinales incertae sedis</taxon>
        <taxon>GOM Arc I cluster</taxon>
        <taxon>Candidatus Argoarchaeum</taxon>
    </lineage>
</organism>
<feature type="domain" description="Ferrous iron transporter FeoA-like" evidence="2">
    <location>
        <begin position="2"/>
        <end position="77"/>
    </location>
</feature>
<evidence type="ECO:0000313" key="3">
    <source>
        <dbReference type="EMBL" id="CAD6494813.1"/>
    </source>
</evidence>
<protein>
    <submittedName>
        <fullName evidence="3">FeoA domain protein</fullName>
    </submittedName>
</protein>
<name>A0A811TGE5_9EURY</name>
<gene>
    <name evidence="3" type="ORF">EMLJLAPB_00965</name>
</gene>
<dbReference type="PANTHER" id="PTHR43151:SF1">
    <property type="entry name" value="SSR2333 PROTEIN"/>
    <property type="match status" value="1"/>
</dbReference>
<dbReference type="Gene3D" id="2.30.30.90">
    <property type="match status" value="3"/>
</dbReference>
<dbReference type="AlphaFoldDB" id="A0A811TGE5"/>
<comment type="caution">
    <text evidence="3">The sequence shown here is derived from an EMBL/GenBank/DDBJ whole genome shotgun (WGS) entry which is preliminary data.</text>
</comment>